<evidence type="ECO:0000313" key="8">
    <source>
        <dbReference type="EMBL" id="ETW89608.1"/>
    </source>
</evidence>
<evidence type="ECO:0000313" key="9">
    <source>
        <dbReference type="Proteomes" id="UP000024559"/>
    </source>
</evidence>
<proteinExistence type="inferred from homology"/>
<keyword evidence="5 7" id="KW-1133">Transmembrane helix</keyword>
<comment type="caution">
    <text evidence="8">The sequence shown here is derived from an EMBL/GenBank/DDBJ whole genome shotgun (WGS) entry which is preliminary data.</text>
</comment>
<evidence type="ECO:0000256" key="3">
    <source>
        <dbReference type="ARBA" id="ARBA00022475"/>
    </source>
</evidence>
<dbReference type="AlphaFoldDB" id="A0A0E2Q1H8"/>
<dbReference type="EMBL" id="AZJT01000045">
    <property type="protein sequence ID" value="ETW89608.1"/>
    <property type="molecule type" value="Genomic_DNA"/>
</dbReference>
<dbReference type="PANTHER" id="PTHR30106:SF1">
    <property type="entry name" value="UPF0324 MEMBRANE PROTEIN FN0533"/>
    <property type="match status" value="1"/>
</dbReference>
<keyword evidence="6 7" id="KW-0472">Membrane</keyword>
<accession>A0A0E2Q1H8</accession>
<comment type="subcellular location">
    <subcellularLocation>
        <location evidence="1">Cell membrane</location>
        <topology evidence="1">Multi-pass membrane protein</topology>
    </subcellularLocation>
</comment>
<keyword evidence="3" id="KW-1003">Cell membrane</keyword>
<comment type="similarity">
    <text evidence="2">Belongs to the UPF0324 family.</text>
</comment>
<gene>
    <name evidence="8" type="ORF">X841_05295</name>
</gene>
<dbReference type="RefSeq" id="WP_084828765.1">
    <property type="nucleotide sequence ID" value="NZ_CM002372.1"/>
</dbReference>
<evidence type="ECO:0000256" key="2">
    <source>
        <dbReference type="ARBA" id="ARBA00007977"/>
    </source>
</evidence>
<evidence type="ECO:0000256" key="5">
    <source>
        <dbReference type="ARBA" id="ARBA00022989"/>
    </source>
</evidence>
<dbReference type="Proteomes" id="UP000024559">
    <property type="component" value="Chromosome"/>
</dbReference>
<feature type="transmembrane region" description="Helical" evidence="7">
    <location>
        <begin position="145"/>
        <end position="164"/>
    </location>
</feature>
<organism evidence="8 9">
    <name type="scientific">Streptococcus thermophilus M17PTZA496</name>
    <dbReference type="NCBI Taxonomy" id="1433289"/>
    <lineage>
        <taxon>Bacteria</taxon>
        <taxon>Bacillati</taxon>
        <taxon>Bacillota</taxon>
        <taxon>Bacilli</taxon>
        <taxon>Lactobacillales</taxon>
        <taxon>Streptococcaceae</taxon>
        <taxon>Streptococcus</taxon>
    </lineage>
</organism>
<name>A0A0E2Q1H8_STRTR</name>
<reference evidence="9" key="1">
    <citation type="submission" date="2013-12" db="EMBL/GenBank/DDBJ databases">
        <title>Genome sequences of Streptococcus thermophilus strains MTH17CL396 and M17PTZA496 isolated from Fontina cheese in Valle d'Aosta region (Italy).</title>
        <authorList>
            <person name="Treu L."/>
            <person name="Giacomini A."/>
            <person name="Corich V."/>
            <person name="Vendramin V."/>
            <person name="Bovo B."/>
        </authorList>
    </citation>
    <scope>NUCLEOTIDE SEQUENCE [LARGE SCALE GENOMIC DNA]</scope>
    <source>
        <strain evidence="9">M17PTZA496</strain>
    </source>
</reference>
<protein>
    <submittedName>
        <fullName evidence="8">Membrane protein</fullName>
    </submittedName>
</protein>
<dbReference type="PANTHER" id="PTHR30106">
    <property type="entry name" value="INNER MEMBRANE PROTEIN YEIH-RELATED"/>
    <property type="match status" value="1"/>
</dbReference>
<evidence type="ECO:0000256" key="1">
    <source>
        <dbReference type="ARBA" id="ARBA00004651"/>
    </source>
</evidence>
<feature type="transmembrane region" description="Helical" evidence="7">
    <location>
        <begin position="310"/>
        <end position="328"/>
    </location>
</feature>
<feature type="transmembrane region" description="Helical" evidence="7">
    <location>
        <begin position="30"/>
        <end position="48"/>
    </location>
</feature>
<evidence type="ECO:0000256" key="6">
    <source>
        <dbReference type="ARBA" id="ARBA00023136"/>
    </source>
</evidence>
<evidence type="ECO:0000256" key="4">
    <source>
        <dbReference type="ARBA" id="ARBA00022692"/>
    </source>
</evidence>
<evidence type="ECO:0000256" key="7">
    <source>
        <dbReference type="SAM" id="Phobius"/>
    </source>
</evidence>
<sequence>MKIKEFLPGISISILISLIAWYLGNLFPIIGGPVIGLFIGLLLASLLINQKRFIIGMQFTSKKVLQYAVILLGFGLNLSQVFNVGLTSLPIILTTIATALITAYVIHKLFKLDSEIVTLVGVGSSICGGSAIAATAPVIKAKDESIATAISVIFFFNILAALLFPHLGSWLGLSNQGFAIFAGTAVNDTSSVTATASSWDSLHGTSILEQATIVKLTRTLAIIPITLGLSIWQSKKDNTKERFSLTKAIPNFILWFLLASLITTVAMSMGVPATIFAPLKDLSKFMIIMAMTAIGYQINLKKLITKGGSALLVGGLCWLLISIVSLLMQKLLGFW</sequence>
<feature type="transmembrane region" description="Helical" evidence="7">
    <location>
        <begin position="88"/>
        <end position="106"/>
    </location>
</feature>
<keyword evidence="4 7" id="KW-0812">Transmembrane</keyword>
<feature type="transmembrane region" description="Helical" evidence="7">
    <location>
        <begin position="7"/>
        <end position="24"/>
    </location>
</feature>
<dbReference type="InterPro" id="IPR018383">
    <property type="entry name" value="UPF0324_pro"/>
</dbReference>
<feature type="transmembrane region" description="Helical" evidence="7">
    <location>
        <begin position="118"/>
        <end position="139"/>
    </location>
</feature>
<dbReference type="HOGENOM" id="CLU_033541_2_1_9"/>
<dbReference type="PATRIC" id="fig|1433289.7.peg.1073"/>
<dbReference type="Pfam" id="PF03601">
    <property type="entry name" value="Cons_hypoth698"/>
    <property type="match status" value="1"/>
</dbReference>
<feature type="transmembrane region" description="Helical" evidence="7">
    <location>
        <begin position="282"/>
        <end position="298"/>
    </location>
</feature>
<dbReference type="GO" id="GO:0005886">
    <property type="term" value="C:plasma membrane"/>
    <property type="evidence" value="ECO:0007669"/>
    <property type="project" value="UniProtKB-SubCell"/>
</dbReference>
<feature type="transmembrane region" description="Helical" evidence="7">
    <location>
        <begin position="252"/>
        <end position="276"/>
    </location>
</feature>